<evidence type="ECO:0000313" key="2">
    <source>
        <dbReference type="Proteomes" id="UP000499080"/>
    </source>
</evidence>
<organism evidence="1 2">
    <name type="scientific">Araneus ventricosus</name>
    <name type="common">Orbweaver spider</name>
    <name type="synonym">Epeira ventricosa</name>
    <dbReference type="NCBI Taxonomy" id="182803"/>
    <lineage>
        <taxon>Eukaryota</taxon>
        <taxon>Metazoa</taxon>
        <taxon>Ecdysozoa</taxon>
        <taxon>Arthropoda</taxon>
        <taxon>Chelicerata</taxon>
        <taxon>Arachnida</taxon>
        <taxon>Araneae</taxon>
        <taxon>Araneomorphae</taxon>
        <taxon>Entelegynae</taxon>
        <taxon>Araneoidea</taxon>
        <taxon>Araneidae</taxon>
        <taxon>Araneus</taxon>
    </lineage>
</organism>
<dbReference type="AlphaFoldDB" id="A0A4Y2I7Q5"/>
<gene>
    <name evidence="1" type="ORF">AVEN_30045_1</name>
</gene>
<dbReference type="Proteomes" id="UP000499080">
    <property type="component" value="Unassembled WGS sequence"/>
</dbReference>
<dbReference type="EMBL" id="BGPR01002422">
    <property type="protein sequence ID" value="GBM73156.1"/>
    <property type="molecule type" value="Genomic_DNA"/>
</dbReference>
<name>A0A4Y2I7Q5_ARAVE</name>
<accession>A0A4Y2I7Q5</accession>
<reference evidence="1 2" key="1">
    <citation type="journal article" date="2019" name="Sci. Rep.">
        <title>Orb-weaving spider Araneus ventricosus genome elucidates the spidroin gene catalogue.</title>
        <authorList>
            <person name="Kono N."/>
            <person name="Nakamura H."/>
            <person name="Ohtoshi R."/>
            <person name="Moran D.A.P."/>
            <person name="Shinohara A."/>
            <person name="Yoshida Y."/>
            <person name="Fujiwara M."/>
            <person name="Mori M."/>
            <person name="Tomita M."/>
            <person name="Arakawa K."/>
        </authorList>
    </citation>
    <scope>NUCLEOTIDE SEQUENCE [LARGE SCALE GENOMIC DNA]</scope>
</reference>
<protein>
    <submittedName>
        <fullName evidence="1">Uncharacterized protein</fullName>
    </submittedName>
</protein>
<proteinExistence type="predicted"/>
<evidence type="ECO:0000313" key="1">
    <source>
        <dbReference type="EMBL" id="GBM73156.1"/>
    </source>
</evidence>
<comment type="caution">
    <text evidence="1">The sequence shown here is derived from an EMBL/GenBank/DDBJ whole genome shotgun (WGS) entry which is preliminary data.</text>
</comment>
<sequence length="96" mass="10153">MPLKVEKNKLTVATLDMAQMRNAALILESEALVASTRPHNSPRLCLHNSCSHSSGVSPLVVSSGGTPFPKVVSSGGSGIRAGLPWFLQTVEVRKLS</sequence>
<keyword evidence="2" id="KW-1185">Reference proteome</keyword>